<evidence type="ECO:0000313" key="3">
    <source>
        <dbReference type="Proteomes" id="UP000034794"/>
    </source>
</evidence>
<evidence type="ECO:0000313" key="2">
    <source>
        <dbReference type="EMBL" id="KKU33892.1"/>
    </source>
</evidence>
<keyword evidence="1" id="KW-0472">Membrane</keyword>
<keyword evidence="1" id="KW-0812">Transmembrane</keyword>
<dbReference type="Proteomes" id="UP000034794">
    <property type="component" value="Unassembled WGS sequence"/>
</dbReference>
<proteinExistence type="predicted"/>
<accession>A0A0G1PMH6</accession>
<organism evidence="2 3">
    <name type="scientific">Candidatus Collierbacteria bacterium GW2011_GWA2_46_26</name>
    <dbReference type="NCBI Taxonomy" id="1618381"/>
    <lineage>
        <taxon>Bacteria</taxon>
        <taxon>Candidatus Collieribacteriota</taxon>
    </lineage>
</organism>
<name>A0A0G1PMH6_9BACT</name>
<dbReference type="EMBL" id="LCMI01000001">
    <property type="protein sequence ID" value="KKU33892.1"/>
    <property type="molecule type" value="Genomic_DNA"/>
</dbReference>
<gene>
    <name evidence="2" type="ORF">UX47_C0001G0175</name>
</gene>
<feature type="transmembrane region" description="Helical" evidence="1">
    <location>
        <begin position="38"/>
        <end position="56"/>
    </location>
</feature>
<dbReference type="AlphaFoldDB" id="A0A0G1PMH6"/>
<keyword evidence="1" id="KW-1133">Transmembrane helix</keyword>
<protein>
    <submittedName>
        <fullName evidence="2">Uncharacterized protein</fullName>
    </submittedName>
</protein>
<evidence type="ECO:0000256" key="1">
    <source>
        <dbReference type="SAM" id="Phobius"/>
    </source>
</evidence>
<reference evidence="2 3" key="1">
    <citation type="journal article" date="2015" name="Nature">
        <title>rRNA introns, odd ribosomes, and small enigmatic genomes across a large radiation of phyla.</title>
        <authorList>
            <person name="Brown C.T."/>
            <person name="Hug L.A."/>
            <person name="Thomas B.C."/>
            <person name="Sharon I."/>
            <person name="Castelle C.J."/>
            <person name="Singh A."/>
            <person name="Wilkins M.J."/>
            <person name="Williams K.H."/>
            <person name="Banfield J.F."/>
        </authorList>
    </citation>
    <scope>NUCLEOTIDE SEQUENCE [LARGE SCALE GENOMIC DNA]</scope>
</reference>
<comment type="caution">
    <text evidence="2">The sequence shown here is derived from an EMBL/GenBank/DDBJ whole genome shotgun (WGS) entry which is preliminary data.</text>
</comment>
<sequence>MSNPKFEITNPEAIKLLNDIKSGAAFAPVKAWLVRYKWFWISGLMVIVLLIFLSIGKAISRNRRPPVFLPPDIGTPVPTTGKTVKSDYEWIRQNIQNFSTDLPDPVIPPFDNSIDLESVNI</sequence>